<dbReference type="EMBL" id="LGVV01000061">
    <property type="protein sequence ID" value="KNX40234.1"/>
    <property type="molecule type" value="Genomic_DNA"/>
</dbReference>
<dbReference type="Pfam" id="PF01890">
    <property type="entry name" value="CbiG_C"/>
    <property type="match status" value="1"/>
</dbReference>
<name>A0A0L6CR30_9RHOB</name>
<accession>A0A0L6CR30</accession>
<reference evidence="3" key="1">
    <citation type="submission" date="2015-07" db="EMBL/GenBank/DDBJ databases">
        <title>Draft Genome Sequence of Roseovarius tolerans EL-164, a producer of N-Acylated Alanine Methyl Esters (NAMEs).</title>
        <authorList>
            <person name="Voget S."/>
            <person name="Bruns H."/>
            <person name="Wagner-Doebler I."/>
            <person name="Schulz S."/>
            <person name="Daniel R."/>
        </authorList>
    </citation>
    <scope>NUCLEOTIDE SEQUENCE [LARGE SCALE GENOMIC DNA]</scope>
    <source>
        <strain evidence="3">EL-164</strain>
    </source>
</reference>
<dbReference type="PATRIC" id="fig|74031.6.peg.3280"/>
<dbReference type="SUPFAM" id="SSF159664">
    <property type="entry name" value="CobE/GbiG C-terminal domain-like"/>
    <property type="match status" value="1"/>
</dbReference>
<keyword evidence="3" id="KW-1185">Reference proteome</keyword>
<proteinExistence type="predicted"/>
<feature type="domain" description="CobE/GbiG C-terminal" evidence="1">
    <location>
        <begin position="2"/>
        <end position="121"/>
    </location>
</feature>
<organism evidence="2 3">
    <name type="scientific">Roseovarius tolerans</name>
    <dbReference type="NCBI Taxonomy" id="74031"/>
    <lineage>
        <taxon>Bacteria</taxon>
        <taxon>Pseudomonadati</taxon>
        <taxon>Pseudomonadota</taxon>
        <taxon>Alphaproteobacteria</taxon>
        <taxon>Rhodobacterales</taxon>
        <taxon>Roseobacteraceae</taxon>
        <taxon>Roseovarius</taxon>
    </lineage>
</organism>
<comment type="caution">
    <text evidence="2">The sequence shown here is derived from an EMBL/GenBank/DDBJ whole genome shotgun (WGS) entry which is preliminary data.</text>
</comment>
<dbReference type="GO" id="GO:0009236">
    <property type="term" value="P:cobalamin biosynthetic process"/>
    <property type="evidence" value="ECO:0007669"/>
    <property type="project" value="InterPro"/>
</dbReference>
<dbReference type="InterPro" id="IPR002750">
    <property type="entry name" value="CobE/GbiG_C"/>
</dbReference>
<dbReference type="InterPro" id="IPR036518">
    <property type="entry name" value="CobE/GbiG_C_sf"/>
</dbReference>
<dbReference type="AlphaFoldDB" id="A0A0L6CR30"/>
<dbReference type="OrthoDB" id="7475241at2"/>
<evidence type="ECO:0000259" key="1">
    <source>
        <dbReference type="Pfam" id="PF01890"/>
    </source>
</evidence>
<dbReference type="Proteomes" id="UP000037046">
    <property type="component" value="Unassembled WGS sequence"/>
</dbReference>
<protein>
    <submittedName>
        <fullName evidence="2">Cobalamin biosynthesis protein CbiG</fullName>
    </submittedName>
</protein>
<dbReference type="Gene3D" id="3.30.420.180">
    <property type="entry name" value="CobE/GbiG C-terminal domain"/>
    <property type="match status" value="1"/>
</dbReference>
<evidence type="ECO:0000313" key="3">
    <source>
        <dbReference type="Proteomes" id="UP000037046"/>
    </source>
</evidence>
<sequence length="126" mass="12645">MIVAGFGFRAAATVASLEEALHLARQGHDGHLSIACLATAADKAGTAAFRTLALRLDLPTCAIDSAALTAQPTPTRSSASRVARATGSVAEAAALAAAGHNARIVVARVISPDGMATCALAERNDP</sequence>
<gene>
    <name evidence="2" type="ORF">ROTO_32110</name>
</gene>
<evidence type="ECO:0000313" key="2">
    <source>
        <dbReference type="EMBL" id="KNX40234.1"/>
    </source>
</evidence>